<dbReference type="Proteomes" id="UP000823388">
    <property type="component" value="Chromosome 7N"/>
</dbReference>
<dbReference type="SUPFAM" id="SSF53335">
    <property type="entry name" value="S-adenosyl-L-methionine-dependent methyltransferases"/>
    <property type="match status" value="1"/>
</dbReference>
<organism evidence="5 6">
    <name type="scientific">Panicum virgatum</name>
    <name type="common">Blackwell switchgrass</name>
    <dbReference type="NCBI Taxonomy" id="38727"/>
    <lineage>
        <taxon>Eukaryota</taxon>
        <taxon>Viridiplantae</taxon>
        <taxon>Streptophyta</taxon>
        <taxon>Embryophyta</taxon>
        <taxon>Tracheophyta</taxon>
        <taxon>Spermatophyta</taxon>
        <taxon>Magnoliopsida</taxon>
        <taxon>Liliopsida</taxon>
        <taxon>Poales</taxon>
        <taxon>Poaceae</taxon>
        <taxon>PACMAD clade</taxon>
        <taxon>Panicoideae</taxon>
        <taxon>Panicodae</taxon>
        <taxon>Paniceae</taxon>
        <taxon>Panicinae</taxon>
        <taxon>Panicum</taxon>
        <taxon>Panicum sect. Hiantes</taxon>
    </lineage>
</organism>
<dbReference type="Pfam" id="PF00891">
    <property type="entry name" value="Methyltransf_2"/>
    <property type="match status" value="1"/>
</dbReference>
<sequence>MFEEVPYGDAIFLKSILHLQNDDDCIKILRNCHQALPKHGKVIAMEIVLPAIPKAAPMVQNPFCFDVIMLNNFRGGKERTEQEFSKACKELRL</sequence>
<dbReference type="InterPro" id="IPR001077">
    <property type="entry name" value="COMT_C"/>
</dbReference>
<dbReference type="PROSITE" id="PS51683">
    <property type="entry name" value="SAM_OMT_II"/>
    <property type="match status" value="1"/>
</dbReference>
<dbReference type="Gene3D" id="3.40.50.150">
    <property type="entry name" value="Vaccinia Virus protein VP39"/>
    <property type="match status" value="1"/>
</dbReference>
<evidence type="ECO:0000313" key="5">
    <source>
        <dbReference type="EMBL" id="KAG2565301.1"/>
    </source>
</evidence>
<dbReference type="EMBL" id="CM029050">
    <property type="protein sequence ID" value="KAG2565301.1"/>
    <property type="molecule type" value="Genomic_DNA"/>
</dbReference>
<keyword evidence="6" id="KW-1185">Reference proteome</keyword>
<evidence type="ECO:0000256" key="1">
    <source>
        <dbReference type="ARBA" id="ARBA00022603"/>
    </source>
</evidence>
<evidence type="ECO:0000256" key="2">
    <source>
        <dbReference type="ARBA" id="ARBA00022679"/>
    </source>
</evidence>
<evidence type="ECO:0000313" key="6">
    <source>
        <dbReference type="Proteomes" id="UP000823388"/>
    </source>
</evidence>
<comment type="caution">
    <text evidence="5">The sequence shown here is derived from an EMBL/GenBank/DDBJ whole genome shotgun (WGS) entry which is preliminary data.</text>
</comment>
<dbReference type="InterPro" id="IPR029063">
    <property type="entry name" value="SAM-dependent_MTases_sf"/>
</dbReference>
<dbReference type="GO" id="GO:0008171">
    <property type="term" value="F:O-methyltransferase activity"/>
    <property type="evidence" value="ECO:0007669"/>
    <property type="project" value="InterPro"/>
</dbReference>
<keyword evidence="3" id="KW-0949">S-adenosyl-L-methionine</keyword>
<reference evidence="5" key="1">
    <citation type="submission" date="2020-05" db="EMBL/GenBank/DDBJ databases">
        <title>WGS assembly of Panicum virgatum.</title>
        <authorList>
            <person name="Lovell J.T."/>
            <person name="Jenkins J."/>
            <person name="Shu S."/>
            <person name="Juenger T.E."/>
            <person name="Schmutz J."/>
        </authorList>
    </citation>
    <scope>NUCLEOTIDE SEQUENCE</scope>
    <source>
        <strain evidence="5">AP13</strain>
    </source>
</reference>
<protein>
    <recommendedName>
        <fullName evidence="4">O-methyltransferase C-terminal domain-containing protein</fullName>
    </recommendedName>
</protein>
<keyword evidence="2" id="KW-0808">Transferase</keyword>
<name>A0A8T0PSD2_PANVG</name>
<gene>
    <name evidence="5" type="ORF">PVAP13_7NG060700</name>
</gene>
<keyword evidence="1" id="KW-0489">Methyltransferase</keyword>
<dbReference type="PANTHER" id="PTHR11746">
    <property type="entry name" value="O-METHYLTRANSFERASE"/>
    <property type="match status" value="1"/>
</dbReference>
<dbReference type="InterPro" id="IPR016461">
    <property type="entry name" value="COMT-like"/>
</dbReference>
<dbReference type="GO" id="GO:0032259">
    <property type="term" value="P:methylation"/>
    <property type="evidence" value="ECO:0007669"/>
    <property type="project" value="UniProtKB-KW"/>
</dbReference>
<accession>A0A8T0PSD2</accession>
<proteinExistence type="predicted"/>
<evidence type="ECO:0000256" key="3">
    <source>
        <dbReference type="ARBA" id="ARBA00022691"/>
    </source>
</evidence>
<evidence type="ECO:0000259" key="4">
    <source>
        <dbReference type="Pfam" id="PF00891"/>
    </source>
</evidence>
<feature type="domain" description="O-methyltransferase C-terminal" evidence="4">
    <location>
        <begin position="1"/>
        <end position="88"/>
    </location>
</feature>
<dbReference type="AlphaFoldDB" id="A0A8T0PSD2"/>